<reference evidence="1 2" key="1">
    <citation type="submission" date="2021-07" db="EMBL/GenBank/DDBJ databases">
        <authorList>
            <person name="Palmer J.M."/>
        </authorList>
    </citation>
    <scope>NUCLEOTIDE SEQUENCE [LARGE SCALE GENOMIC DNA]</scope>
    <source>
        <strain evidence="1 2">AT_MEX2019</strain>
        <tissue evidence="1">Muscle</tissue>
    </source>
</reference>
<organism evidence="1 2">
    <name type="scientific">Ataeniobius toweri</name>
    <dbReference type="NCBI Taxonomy" id="208326"/>
    <lineage>
        <taxon>Eukaryota</taxon>
        <taxon>Metazoa</taxon>
        <taxon>Chordata</taxon>
        <taxon>Craniata</taxon>
        <taxon>Vertebrata</taxon>
        <taxon>Euteleostomi</taxon>
        <taxon>Actinopterygii</taxon>
        <taxon>Neopterygii</taxon>
        <taxon>Teleostei</taxon>
        <taxon>Neoteleostei</taxon>
        <taxon>Acanthomorphata</taxon>
        <taxon>Ovalentaria</taxon>
        <taxon>Atherinomorphae</taxon>
        <taxon>Cyprinodontiformes</taxon>
        <taxon>Goodeidae</taxon>
        <taxon>Ataeniobius</taxon>
    </lineage>
</organism>
<dbReference type="EMBL" id="JAHUTI010059374">
    <property type="protein sequence ID" value="MED6250965.1"/>
    <property type="molecule type" value="Genomic_DNA"/>
</dbReference>
<accession>A0ABU7BMY2</accession>
<dbReference type="Proteomes" id="UP001345963">
    <property type="component" value="Unassembled WGS sequence"/>
</dbReference>
<name>A0ABU7BMY2_9TELE</name>
<evidence type="ECO:0000313" key="1">
    <source>
        <dbReference type="EMBL" id="MED6250965.1"/>
    </source>
</evidence>
<keyword evidence="2" id="KW-1185">Reference proteome</keyword>
<gene>
    <name evidence="1" type="ORF">ATANTOWER_017686</name>
</gene>
<sequence>MYKHHLISILSPTQSWGRLMTGQVFRRPSTRRVSHNRSLLKKLVAHRAVSKHVGGKLNGRKGEARNPRCLNSSENFPQSVMVWGFISAEFSEVYSQCGHLPGHFGAPYASFY</sequence>
<protein>
    <submittedName>
        <fullName evidence="1">Uncharacterized protein</fullName>
    </submittedName>
</protein>
<proteinExistence type="predicted"/>
<comment type="caution">
    <text evidence="1">The sequence shown here is derived from an EMBL/GenBank/DDBJ whole genome shotgun (WGS) entry which is preliminary data.</text>
</comment>
<evidence type="ECO:0000313" key="2">
    <source>
        <dbReference type="Proteomes" id="UP001345963"/>
    </source>
</evidence>